<organism evidence="1 2">
    <name type="scientific">Rubroshorea leprosula</name>
    <dbReference type="NCBI Taxonomy" id="152421"/>
    <lineage>
        <taxon>Eukaryota</taxon>
        <taxon>Viridiplantae</taxon>
        <taxon>Streptophyta</taxon>
        <taxon>Embryophyta</taxon>
        <taxon>Tracheophyta</taxon>
        <taxon>Spermatophyta</taxon>
        <taxon>Magnoliopsida</taxon>
        <taxon>eudicotyledons</taxon>
        <taxon>Gunneridae</taxon>
        <taxon>Pentapetalae</taxon>
        <taxon>rosids</taxon>
        <taxon>malvids</taxon>
        <taxon>Malvales</taxon>
        <taxon>Dipterocarpaceae</taxon>
        <taxon>Rubroshorea</taxon>
    </lineage>
</organism>
<name>A0AAV5K2A5_9ROSI</name>
<reference evidence="1 2" key="1">
    <citation type="journal article" date="2021" name="Commun. Biol.">
        <title>The genome of Shorea leprosula (Dipterocarpaceae) highlights the ecological relevance of drought in aseasonal tropical rainforests.</title>
        <authorList>
            <person name="Ng K.K.S."/>
            <person name="Kobayashi M.J."/>
            <person name="Fawcett J.A."/>
            <person name="Hatakeyama M."/>
            <person name="Paape T."/>
            <person name="Ng C.H."/>
            <person name="Ang C.C."/>
            <person name="Tnah L.H."/>
            <person name="Lee C.T."/>
            <person name="Nishiyama T."/>
            <person name="Sese J."/>
            <person name="O'Brien M.J."/>
            <person name="Copetti D."/>
            <person name="Mohd Noor M.I."/>
            <person name="Ong R.C."/>
            <person name="Putra M."/>
            <person name="Sireger I.Z."/>
            <person name="Indrioko S."/>
            <person name="Kosugi Y."/>
            <person name="Izuno A."/>
            <person name="Isagi Y."/>
            <person name="Lee S.L."/>
            <person name="Shimizu K.K."/>
        </authorList>
    </citation>
    <scope>NUCLEOTIDE SEQUENCE [LARGE SCALE GENOMIC DNA]</scope>
    <source>
        <strain evidence="1">214</strain>
    </source>
</reference>
<dbReference type="EMBL" id="BPVZ01000048">
    <property type="protein sequence ID" value="GKV17737.1"/>
    <property type="molecule type" value="Genomic_DNA"/>
</dbReference>
<keyword evidence="2" id="KW-1185">Reference proteome</keyword>
<gene>
    <name evidence="1" type="ORF">SLEP1_g28200</name>
</gene>
<dbReference type="Proteomes" id="UP001054252">
    <property type="component" value="Unassembled WGS sequence"/>
</dbReference>
<protein>
    <submittedName>
        <fullName evidence="1">Uncharacterized protein</fullName>
    </submittedName>
</protein>
<evidence type="ECO:0000313" key="2">
    <source>
        <dbReference type="Proteomes" id="UP001054252"/>
    </source>
</evidence>
<evidence type="ECO:0000313" key="1">
    <source>
        <dbReference type="EMBL" id="GKV17737.1"/>
    </source>
</evidence>
<dbReference type="AlphaFoldDB" id="A0AAV5K2A5"/>
<proteinExistence type="predicted"/>
<sequence>MSHFLKTHGEITMYHMPYSEVACHFIALMKEMIFISQLRCEAL</sequence>
<comment type="caution">
    <text evidence="1">The sequence shown here is derived from an EMBL/GenBank/DDBJ whole genome shotgun (WGS) entry which is preliminary data.</text>
</comment>
<accession>A0AAV5K2A5</accession>